<gene>
    <name evidence="7" type="ORF">ENF18_06070</name>
</gene>
<dbReference type="EMBL" id="DQWE01000289">
    <property type="protein sequence ID" value="HDI83340.1"/>
    <property type="molecule type" value="Genomic_DNA"/>
</dbReference>
<comment type="similarity">
    <text evidence="1 5">Belongs to the peptidase S8 family.</text>
</comment>
<evidence type="ECO:0000313" key="7">
    <source>
        <dbReference type="EMBL" id="HDI83340.1"/>
    </source>
</evidence>
<dbReference type="PANTHER" id="PTHR43806">
    <property type="entry name" value="PEPTIDASE S8"/>
    <property type="match status" value="1"/>
</dbReference>
<keyword evidence="2 5" id="KW-0645">Protease</keyword>
<protein>
    <recommendedName>
        <fullName evidence="6">Peptidase S8/S53 domain-containing protein</fullName>
    </recommendedName>
</protein>
<name>A0A7C0ZA66_UNCW3</name>
<evidence type="ECO:0000256" key="5">
    <source>
        <dbReference type="PROSITE-ProRule" id="PRU01240"/>
    </source>
</evidence>
<dbReference type="Gene3D" id="3.40.50.200">
    <property type="entry name" value="Peptidase S8/S53 domain"/>
    <property type="match status" value="1"/>
</dbReference>
<dbReference type="Pfam" id="PF00082">
    <property type="entry name" value="Peptidase_S8"/>
    <property type="match status" value="1"/>
</dbReference>
<dbReference type="InterPro" id="IPR036852">
    <property type="entry name" value="Peptidase_S8/S53_dom_sf"/>
</dbReference>
<reference evidence="7" key="1">
    <citation type="journal article" date="2020" name="mSystems">
        <title>Genome- and Community-Level Interaction Insights into Carbon Utilization and Element Cycling Functions of Hydrothermarchaeota in Hydrothermal Sediment.</title>
        <authorList>
            <person name="Zhou Z."/>
            <person name="Liu Y."/>
            <person name="Xu W."/>
            <person name="Pan J."/>
            <person name="Luo Z.H."/>
            <person name="Li M."/>
        </authorList>
    </citation>
    <scope>NUCLEOTIDE SEQUENCE [LARGE SCALE GENOMIC DNA]</scope>
    <source>
        <strain evidence="7">HyVt-102</strain>
    </source>
</reference>
<dbReference type="GO" id="GO:0006508">
    <property type="term" value="P:proteolysis"/>
    <property type="evidence" value="ECO:0007669"/>
    <property type="project" value="UniProtKB-KW"/>
</dbReference>
<keyword evidence="3 5" id="KW-0378">Hydrolase</keyword>
<feature type="active site" description="Charge relay system" evidence="5">
    <location>
        <position position="342"/>
    </location>
</feature>
<dbReference type="PROSITE" id="PS00138">
    <property type="entry name" value="SUBTILASE_SER"/>
    <property type="match status" value="1"/>
</dbReference>
<dbReference type="SUPFAM" id="SSF52743">
    <property type="entry name" value="Subtilisin-like"/>
    <property type="match status" value="1"/>
</dbReference>
<evidence type="ECO:0000256" key="2">
    <source>
        <dbReference type="ARBA" id="ARBA00022670"/>
    </source>
</evidence>
<evidence type="ECO:0000256" key="3">
    <source>
        <dbReference type="ARBA" id="ARBA00022801"/>
    </source>
</evidence>
<feature type="active site" description="Charge relay system" evidence="5">
    <location>
        <position position="114"/>
    </location>
</feature>
<dbReference type="PROSITE" id="PS51892">
    <property type="entry name" value="SUBTILASE"/>
    <property type="match status" value="1"/>
</dbReference>
<organism evidence="7">
    <name type="scientific">candidate division WOR-3 bacterium</name>
    <dbReference type="NCBI Taxonomy" id="2052148"/>
    <lineage>
        <taxon>Bacteria</taxon>
        <taxon>Bacteria division WOR-3</taxon>
    </lineage>
</organism>
<dbReference type="AlphaFoldDB" id="A0A7C0ZA66"/>
<evidence type="ECO:0000256" key="1">
    <source>
        <dbReference type="ARBA" id="ARBA00011073"/>
    </source>
</evidence>
<dbReference type="InterPro" id="IPR050131">
    <property type="entry name" value="Peptidase_S8_subtilisin-like"/>
</dbReference>
<comment type="caution">
    <text evidence="7">The sequence shown here is derived from an EMBL/GenBank/DDBJ whole genome shotgun (WGS) entry which is preliminary data.</text>
</comment>
<sequence length="495" mass="54391">MIFLLFSLQYSNEWVLVKTPDTTNLGGLKIVKHLFGEWYRVALPTGADALKFSESLKKSKGIEDASPDYICHALMVPDDPYYKYQWNLRKFIKLEEAWDIAGGGSSDIIIGILDTGCSFEEYPVPDNEKDNVIGNSYHIYDDYNRSSFVEGYDFVNEDDHPNDDNGHGTIVSGVIIEATNNGRGVAGIAFNTRVMPVKVLGYDRFGNVSDLSRGIIYAVKHGARIINMSLGNPKDVAILRDAVTYASNNGVIMVAASGNKGTQGVYYPAAYPEVIAVGAYDSLGNLASYSNYGVEIEFLGPGGDIIDSDTMLVYQQGFRPYIDKSNLAILDTVHYYGLIGTSLACPHITALCALMLSVAPELRPEDVRYILRNTAQDFGLPGWDMFSGYGIPDFKEAVRTAYFISHFESLNDILTIQGDFGNEKTSGASVLSTGNFWLTQDSSYTLPVDLKLVNSVGQVVQEFTLHGTYNLSIEKSGVYFLYGSGRAGIKLIVTK</sequence>
<feature type="active site" description="Charge relay system" evidence="5">
    <location>
        <position position="167"/>
    </location>
</feature>
<keyword evidence="4 5" id="KW-0720">Serine protease</keyword>
<dbReference type="Proteomes" id="UP000885847">
    <property type="component" value="Unassembled WGS sequence"/>
</dbReference>
<dbReference type="InterPro" id="IPR023828">
    <property type="entry name" value="Peptidase_S8_Ser-AS"/>
</dbReference>
<dbReference type="PANTHER" id="PTHR43806:SF11">
    <property type="entry name" value="CEREVISIN-RELATED"/>
    <property type="match status" value="1"/>
</dbReference>
<proteinExistence type="inferred from homology"/>
<accession>A0A7C0ZA66</accession>
<evidence type="ECO:0000256" key="4">
    <source>
        <dbReference type="ARBA" id="ARBA00022825"/>
    </source>
</evidence>
<dbReference type="GO" id="GO:0004252">
    <property type="term" value="F:serine-type endopeptidase activity"/>
    <property type="evidence" value="ECO:0007669"/>
    <property type="project" value="UniProtKB-UniRule"/>
</dbReference>
<dbReference type="InterPro" id="IPR015500">
    <property type="entry name" value="Peptidase_S8_subtilisin-rel"/>
</dbReference>
<dbReference type="PRINTS" id="PR00723">
    <property type="entry name" value="SUBTILISIN"/>
</dbReference>
<dbReference type="InterPro" id="IPR000209">
    <property type="entry name" value="Peptidase_S8/S53_dom"/>
</dbReference>
<feature type="domain" description="Peptidase S8/S53" evidence="6">
    <location>
        <begin position="106"/>
        <end position="390"/>
    </location>
</feature>
<evidence type="ECO:0000259" key="6">
    <source>
        <dbReference type="Pfam" id="PF00082"/>
    </source>
</evidence>